<evidence type="ECO:0000256" key="2">
    <source>
        <dbReference type="SAM" id="Phobius"/>
    </source>
</evidence>
<organism evidence="4 5">
    <name type="scientific">Lentzea indica</name>
    <dbReference type="NCBI Taxonomy" id="2604800"/>
    <lineage>
        <taxon>Bacteria</taxon>
        <taxon>Bacillati</taxon>
        <taxon>Actinomycetota</taxon>
        <taxon>Actinomycetes</taxon>
        <taxon>Pseudonocardiales</taxon>
        <taxon>Pseudonocardiaceae</taxon>
        <taxon>Lentzea</taxon>
    </lineage>
</organism>
<gene>
    <name evidence="4" type="ORF">FXN61_35620</name>
</gene>
<keyword evidence="2" id="KW-0812">Transmembrane</keyword>
<dbReference type="PANTHER" id="PTHR38593:SF1">
    <property type="entry name" value="BLR2558 PROTEIN"/>
    <property type="match status" value="1"/>
</dbReference>
<evidence type="ECO:0000259" key="3">
    <source>
        <dbReference type="Pfam" id="PF13628"/>
    </source>
</evidence>
<protein>
    <submittedName>
        <fullName evidence="4">DUF4142 domain-containing protein</fullName>
    </submittedName>
</protein>
<proteinExistence type="predicted"/>
<feature type="transmembrane region" description="Helical" evidence="2">
    <location>
        <begin position="37"/>
        <end position="59"/>
    </location>
</feature>
<dbReference type="EMBL" id="VSRL01000198">
    <property type="protein sequence ID" value="NKE61807.1"/>
    <property type="molecule type" value="Genomic_DNA"/>
</dbReference>
<feature type="region of interest" description="Disordered" evidence="1">
    <location>
        <begin position="1"/>
        <end position="25"/>
    </location>
</feature>
<comment type="caution">
    <text evidence="4">The sequence shown here is derived from an EMBL/GenBank/DDBJ whole genome shotgun (WGS) entry which is preliminary data.</text>
</comment>
<reference evidence="4 5" key="1">
    <citation type="submission" date="2019-08" db="EMBL/GenBank/DDBJ databases">
        <title>Lentzea from Indian Himalayas.</title>
        <authorList>
            <person name="Mandal S."/>
            <person name="Mallick Gupta A."/>
            <person name="Maiti P.K."/>
            <person name="Sarkar J."/>
            <person name="Mandal S."/>
        </authorList>
    </citation>
    <scope>NUCLEOTIDE SEQUENCE [LARGE SCALE GENOMIC DNA]</scope>
    <source>
        <strain evidence="4 5">PSKA42</strain>
    </source>
</reference>
<feature type="domain" description="DUF4142" evidence="3">
    <location>
        <begin position="67"/>
        <end position="192"/>
    </location>
</feature>
<feature type="region of interest" description="Disordered" evidence="1">
    <location>
        <begin position="381"/>
        <end position="401"/>
    </location>
</feature>
<dbReference type="Gene3D" id="1.20.1260.10">
    <property type="match status" value="1"/>
</dbReference>
<sequence length="454" mass="47686">MRREPGHHLRVSPLKAARSRGGTGTMRHRLGTLGQHAAVFTALSIAFLGAVIGAVPAHAQSTEVQTSDRSFMVSLRQANSWLVPVSKEAPARTTNAGISNAGRDIFEGHSRLDVDLLRAAGELGVVLPNDASSEHQSLINEMAGRTGDTHDRAYATIVRQAQGGLLVMSVQARATTQNTTIRTLAHQTVQMLIRTMTTLENTGLVDPSALELVTAKAQVNAVRVLGQNIEPSDREMLVLLMQHSLWQKPASRESSDRARDAKVRKVAGQLAAEHTQLATAVTDAAGKIGVDLPAEPTTEQKSWANAISSSSGEELDRMYANLSRAADGSLIVQVARARATTKNVPARVAAQTGLTLLLKHMLLLEGTGLVKANSLQMTDPAIAQPKSNSGPPPQPDDSSTSVGFLTGIAVLVVAGAGTCGSSGPSATAANTTVDHPLIYRLSPSPTDISPPGGP</sequence>
<feature type="domain" description="DUF4142" evidence="3">
    <location>
        <begin position="232"/>
        <end position="360"/>
    </location>
</feature>
<evidence type="ECO:0000256" key="1">
    <source>
        <dbReference type="SAM" id="MobiDB-lite"/>
    </source>
</evidence>
<dbReference type="Proteomes" id="UP001515943">
    <property type="component" value="Unassembled WGS sequence"/>
</dbReference>
<accession>A0ABX1FTF2</accession>
<dbReference type="PANTHER" id="PTHR38593">
    <property type="entry name" value="BLR2558 PROTEIN"/>
    <property type="match status" value="1"/>
</dbReference>
<keyword evidence="2" id="KW-1133">Transmembrane helix</keyword>
<evidence type="ECO:0000313" key="4">
    <source>
        <dbReference type="EMBL" id="NKE61807.1"/>
    </source>
</evidence>
<dbReference type="Pfam" id="PF13628">
    <property type="entry name" value="DUF4142"/>
    <property type="match status" value="2"/>
</dbReference>
<evidence type="ECO:0000313" key="5">
    <source>
        <dbReference type="Proteomes" id="UP001515943"/>
    </source>
</evidence>
<name>A0ABX1FTF2_9PSEU</name>
<dbReference type="InterPro" id="IPR012347">
    <property type="entry name" value="Ferritin-like"/>
</dbReference>
<dbReference type="InterPro" id="IPR025419">
    <property type="entry name" value="DUF4142"/>
</dbReference>
<keyword evidence="2" id="KW-0472">Membrane</keyword>
<keyword evidence="5" id="KW-1185">Reference proteome</keyword>